<dbReference type="Proteomes" id="UP001259832">
    <property type="component" value="Unassembled WGS sequence"/>
</dbReference>
<feature type="signal peptide" evidence="1">
    <location>
        <begin position="1"/>
        <end position="29"/>
    </location>
</feature>
<dbReference type="PANTHER" id="PTHR22538">
    <property type="entry name" value="CILIA- AND FLAGELLA-ASSOCIATED PROTEIN 74"/>
    <property type="match status" value="1"/>
</dbReference>
<dbReference type="SUPFAM" id="SSF53474">
    <property type="entry name" value="alpha/beta-Hydrolases"/>
    <property type="match status" value="1"/>
</dbReference>
<reference evidence="2" key="1">
    <citation type="submission" date="2023-08" db="EMBL/GenBank/DDBJ databases">
        <title>Reference Genome Resource for the Citrus Pathogen Phytophthora citrophthora.</title>
        <authorList>
            <person name="Moller H."/>
            <person name="Coetzee B."/>
            <person name="Rose L.J."/>
            <person name="Van Niekerk J.M."/>
        </authorList>
    </citation>
    <scope>NUCLEOTIDE SEQUENCE</scope>
    <source>
        <strain evidence="2">STE-U-9442</strain>
    </source>
</reference>
<dbReference type="PANTHER" id="PTHR22538:SF1">
    <property type="entry name" value="VWFD DOMAIN-CONTAINING PROTEIN"/>
    <property type="match status" value="1"/>
</dbReference>
<evidence type="ECO:0000313" key="2">
    <source>
        <dbReference type="EMBL" id="KAK1929103.1"/>
    </source>
</evidence>
<dbReference type="AlphaFoldDB" id="A0AAD9FZF0"/>
<evidence type="ECO:0000256" key="1">
    <source>
        <dbReference type="SAM" id="SignalP"/>
    </source>
</evidence>
<name>A0AAD9FZF0_9STRA</name>
<evidence type="ECO:0000313" key="3">
    <source>
        <dbReference type="Proteomes" id="UP001259832"/>
    </source>
</evidence>
<proteinExistence type="predicted"/>
<sequence>MWCASRNELPVLAFVLALLLALGFPGVSSLNEADDTQLVSLQNTTQWPSLRFNFTLKRSSMTVHGQSFFSMLASPIVPVDEDKMLYNVFSSFTEDENIHNYTLVDGIGYYSSVNMENSTDSAVMECLEPGFDHLPPINSIISALSQATATSTTPKGVECLSGNLFRISVNDFDFALCYSGYSGFTMYGNDMEITVDYLDKRLDILKPVKISPKCEVLVSSSVITATGRAFLNGSPISTDSRRLKADVDFTWGDNSPTCSCKSTPRPCFFIHGMGVTFELPENQDSFRYWGNLTGHAPCCTTMKYMVLDTVNNTWTNTTQQQKVCDRALAVSKTSSETSISDTIVVTHSMGNLLLAGAIAAGMCTLDSSSTWVGLAAPMKGSKASDFIRESCAGNTNFILEYMAESSGRCPPTTALKSMPYMGEEFSSKTLDAAFSAAQEVYRAQVSALMCSSSFSGLRSPDQTKLWALGMVGHHHSWKNDGMVEFQSCAVGIPASKFGTSWKNRFYRTKLNHYDMQFKYGDGLFSKAKMPVKWFECLL</sequence>
<protein>
    <submittedName>
        <fullName evidence="2">Uncharacterized protein</fullName>
    </submittedName>
</protein>
<comment type="caution">
    <text evidence="2">The sequence shown here is derived from an EMBL/GenBank/DDBJ whole genome shotgun (WGS) entry which is preliminary data.</text>
</comment>
<gene>
    <name evidence="2" type="ORF">P3T76_015396</name>
</gene>
<organism evidence="2 3">
    <name type="scientific">Phytophthora citrophthora</name>
    <dbReference type="NCBI Taxonomy" id="4793"/>
    <lineage>
        <taxon>Eukaryota</taxon>
        <taxon>Sar</taxon>
        <taxon>Stramenopiles</taxon>
        <taxon>Oomycota</taxon>
        <taxon>Peronosporomycetes</taxon>
        <taxon>Peronosporales</taxon>
        <taxon>Peronosporaceae</taxon>
        <taxon>Phytophthora</taxon>
    </lineage>
</organism>
<keyword evidence="1" id="KW-0732">Signal</keyword>
<dbReference type="Gene3D" id="3.40.50.1820">
    <property type="entry name" value="alpha/beta hydrolase"/>
    <property type="match status" value="1"/>
</dbReference>
<feature type="chain" id="PRO_5041986237" evidence="1">
    <location>
        <begin position="30"/>
        <end position="538"/>
    </location>
</feature>
<keyword evidence="3" id="KW-1185">Reference proteome</keyword>
<dbReference type="InterPro" id="IPR029058">
    <property type="entry name" value="AB_hydrolase_fold"/>
</dbReference>
<accession>A0AAD9FZF0</accession>
<dbReference type="EMBL" id="JASMQC010000052">
    <property type="protein sequence ID" value="KAK1929103.1"/>
    <property type="molecule type" value="Genomic_DNA"/>
</dbReference>